<keyword evidence="1" id="KW-0812">Transmembrane</keyword>
<evidence type="ECO:0008006" key="4">
    <source>
        <dbReference type="Google" id="ProtNLM"/>
    </source>
</evidence>
<evidence type="ECO:0000313" key="3">
    <source>
        <dbReference type="Proteomes" id="UP000180098"/>
    </source>
</evidence>
<keyword evidence="3" id="KW-1185">Reference proteome</keyword>
<dbReference type="Proteomes" id="UP000180098">
    <property type="component" value="Unassembled WGS sequence"/>
</dbReference>
<proteinExistence type="predicted"/>
<keyword evidence="1" id="KW-1133">Transmembrane helix</keyword>
<dbReference type="AlphaFoldDB" id="A0A1S2LH86"/>
<sequence>MEKEYNKWKIAFISLITSLALIAIALITFVLYYLPVSMEHSADDVVQPSGESRFVVSTTKENLQFFIDEQLSQEGSHLNIYLSDYVTLTAEVPFLGSNIPFQLDLEPQLYGDGNLLLTEQAFRIGQLQIPSDTLFQLISRTLDLPEWIKIDATEGKIFLYITNIETFKQLFIKVTAFDLKENEIEFELVSK</sequence>
<dbReference type="EMBL" id="MLQQ01000025">
    <property type="protein sequence ID" value="OIJ11879.1"/>
    <property type="molecule type" value="Genomic_DNA"/>
</dbReference>
<gene>
    <name evidence="2" type="ORF">BKP35_11310</name>
</gene>
<organism evidence="2 3">
    <name type="scientific">Anaerobacillus arseniciselenatis</name>
    <dbReference type="NCBI Taxonomy" id="85682"/>
    <lineage>
        <taxon>Bacteria</taxon>
        <taxon>Bacillati</taxon>
        <taxon>Bacillota</taxon>
        <taxon>Bacilli</taxon>
        <taxon>Bacillales</taxon>
        <taxon>Bacillaceae</taxon>
        <taxon>Anaerobacillus</taxon>
    </lineage>
</organism>
<reference evidence="2 3" key="1">
    <citation type="submission" date="2016-10" db="EMBL/GenBank/DDBJ databases">
        <title>Draft genome sequences of four alkaliphilic bacteria belonging to the Anaerobacillus genus.</title>
        <authorList>
            <person name="Bassil N.M."/>
            <person name="Lloyd J.R."/>
        </authorList>
    </citation>
    <scope>NUCLEOTIDE SEQUENCE [LARGE SCALE GENOMIC DNA]</scope>
    <source>
        <strain evidence="2 3">DSM 15340</strain>
    </source>
</reference>
<keyword evidence="1" id="KW-0472">Membrane</keyword>
<protein>
    <recommendedName>
        <fullName evidence="4">DUF2140 domain-containing protein</fullName>
    </recommendedName>
</protein>
<comment type="caution">
    <text evidence="2">The sequence shown here is derived from an EMBL/GenBank/DDBJ whole genome shotgun (WGS) entry which is preliminary data.</text>
</comment>
<dbReference type="InterPro" id="IPR018672">
    <property type="entry name" value="DUF2140"/>
</dbReference>
<evidence type="ECO:0000313" key="2">
    <source>
        <dbReference type="EMBL" id="OIJ11879.1"/>
    </source>
</evidence>
<dbReference type="RefSeq" id="WP_071313457.1">
    <property type="nucleotide sequence ID" value="NZ_MLQQ01000025.1"/>
</dbReference>
<evidence type="ECO:0000256" key="1">
    <source>
        <dbReference type="SAM" id="Phobius"/>
    </source>
</evidence>
<accession>A0A1S2LH86</accession>
<dbReference type="Pfam" id="PF09911">
    <property type="entry name" value="DUF2140"/>
    <property type="match status" value="1"/>
</dbReference>
<feature type="transmembrane region" description="Helical" evidence="1">
    <location>
        <begin position="12"/>
        <end position="34"/>
    </location>
</feature>
<name>A0A1S2LH86_9BACI</name>